<keyword evidence="4 10" id="KW-0378">Hydrolase</keyword>
<comment type="caution">
    <text evidence="15">The sequence shown here is derived from an EMBL/GenBank/DDBJ whole genome shotgun (WGS) entry which is preliminary data.</text>
</comment>
<dbReference type="Gene3D" id="3.30.70.960">
    <property type="entry name" value="SEA domain"/>
    <property type="match status" value="1"/>
</dbReference>
<evidence type="ECO:0000313" key="16">
    <source>
        <dbReference type="Proteomes" id="UP000550707"/>
    </source>
</evidence>
<dbReference type="PIRSF" id="PIRSF037941">
    <property type="entry name" value="TMPRSS11ABCDE"/>
    <property type="match status" value="1"/>
</dbReference>
<comment type="similarity">
    <text evidence="10">Belongs to the peptidase S1 family.</text>
</comment>
<dbReference type="Pfam" id="PF00089">
    <property type="entry name" value="Trypsin"/>
    <property type="match status" value="1"/>
</dbReference>
<name>A0A7J8K3B0_MOLMO</name>
<dbReference type="PANTHER" id="PTHR24252:SF17">
    <property type="entry name" value="SUPPRESSOR OF TUMORIGENICITY 14 PROTEIN HOMOLOG-RELATED"/>
    <property type="match status" value="1"/>
</dbReference>
<dbReference type="Gene3D" id="2.40.10.10">
    <property type="entry name" value="Trypsin-like serine proteases"/>
    <property type="match status" value="2"/>
</dbReference>
<evidence type="ECO:0000256" key="9">
    <source>
        <dbReference type="ARBA" id="ARBA00023157"/>
    </source>
</evidence>
<keyword evidence="2 10" id="KW-0645">Protease</keyword>
<dbReference type="InterPro" id="IPR017329">
    <property type="entry name" value="Pept_S1A_HAT/DESC1"/>
</dbReference>
<feature type="active site" description="Charge relay system" evidence="11">
    <location>
        <position position="226"/>
    </location>
</feature>
<dbReference type="GO" id="GO:0006508">
    <property type="term" value="P:proteolysis"/>
    <property type="evidence" value="ECO:0007669"/>
    <property type="project" value="UniProtKB-KW"/>
</dbReference>
<dbReference type="PRINTS" id="PR00722">
    <property type="entry name" value="CHYMOTRYPSIN"/>
</dbReference>
<gene>
    <name evidence="15" type="ORF">HJG59_018497</name>
</gene>
<feature type="domain" description="Peptidase S1" evidence="14">
    <location>
        <begin position="186"/>
        <end position="416"/>
    </location>
</feature>
<dbReference type="InterPro" id="IPR043504">
    <property type="entry name" value="Peptidase_S1_PA_chymotrypsin"/>
</dbReference>
<feature type="active site" description="Charge relay system" evidence="11">
    <location>
        <position position="271"/>
    </location>
</feature>
<feature type="domain" description="SEA" evidence="13">
    <location>
        <begin position="44"/>
        <end position="161"/>
    </location>
</feature>
<accession>A0A7J8K3B0</accession>
<organism evidence="15 16">
    <name type="scientific">Molossus molossus</name>
    <name type="common">Pallas' mastiff bat</name>
    <name type="synonym">Vespertilio molossus</name>
    <dbReference type="NCBI Taxonomy" id="27622"/>
    <lineage>
        <taxon>Eukaryota</taxon>
        <taxon>Metazoa</taxon>
        <taxon>Chordata</taxon>
        <taxon>Craniata</taxon>
        <taxon>Vertebrata</taxon>
        <taxon>Euteleostomi</taxon>
        <taxon>Mammalia</taxon>
        <taxon>Eutheria</taxon>
        <taxon>Laurasiatheria</taxon>
        <taxon>Chiroptera</taxon>
        <taxon>Yangochiroptera</taxon>
        <taxon>Molossidae</taxon>
        <taxon>Molossus</taxon>
    </lineage>
</organism>
<keyword evidence="9" id="KW-1015">Disulfide bond</keyword>
<evidence type="ECO:0000259" key="14">
    <source>
        <dbReference type="PROSITE" id="PS50240"/>
    </source>
</evidence>
<evidence type="ECO:0000256" key="6">
    <source>
        <dbReference type="ARBA" id="ARBA00022968"/>
    </source>
</evidence>
<dbReference type="FunFam" id="2.40.10.10:FF:000003">
    <property type="entry name" value="Transmembrane serine protease 3"/>
    <property type="match status" value="1"/>
</dbReference>
<dbReference type="GO" id="GO:0004252">
    <property type="term" value="F:serine-type endopeptidase activity"/>
    <property type="evidence" value="ECO:0007669"/>
    <property type="project" value="UniProtKB-UniRule"/>
</dbReference>
<comment type="subcellular location">
    <subcellularLocation>
        <location evidence="1">Membrane</location>
        <topology evidence="1">Single-pass type II membrane protein</topology>
    </subcellularLocation>
</comment>
<evidence type="ECO:0000256" key="11">
    <source>
        <dbReference type="PIRSR" id="PIRSR037941-1"/>
    </source>
</evidence>
<protein>
    <recommendedName>
        <fullName evidence="10">Transmembrane protease serine</fullName>
        <ecNumber evidence="10">3.4.21.-</ecNumber>
    </recommendedName>
</protein>
<dbReference type="InterPro" id="IPR036364">
    <property type="entry name" value="SEA_dom_sf"/>
</dbReference>
<evidence type="ECO:0000256" key="5">
    <source>
        <dbReference type="ARBA" id="ARBA00022825"/>
    </source>
</evidence>
<keyword evidence="5 10" id="KW-0720">Serine protease</keyword>
<evidence type="ECO:0000256" key="1">
    <source>
        <dbReference type="ARBA" id="ARBA00004606"/>
    </source>
</evidence>
<dbReference type="InterPro" id="IPR000082">
    <property type="entry name" value="SEA_dom"/>
</dbReference>
<dbReference type="PROSITE" id="PS00134">
    <property type="entry name" value="TRYPSIN_HIS"/>
    <property type="match status" value="1"/>
</dbReference>
<evidence type="ECO:0000256" key="4">
    <source>
        <dbReference type="ARBA" id="ARBA00022801"/>
    </source>
</evidence>
<keyword evidence="3 12" id="KW-0812">Transmembrane</keyword>
<sequence>MYRYGTASQRRSWPLCKTILIFLGIVAILGVTIGLLVHFLAVGKIYHYQGDFLISGVTYNDSCENVASQISRNLSKDIETKMFDEFQNSNIYKEYINSQVIKLLPYPNGSNVQLHLTFKFPPAKREVIKAEIKAILLKMLKDNMASWHAVPASVKLMEISKTNAEMLTNKCCGRQLVSTIGAGNRIVNGKNALTGVWPWQASMKWKGQHHCGASLISSRWLLSAAHCFTKKTNPEDWTVSFGTRVNKPYMTQKVQNIISHENFSRAGIQNDIALVQLAKEVSFSKHVRRICLPEAKMKLSENDSVVVTGWGALYMNGPLPNILQEAFVKIIDNKVCNAPHVLSGWVTDKMLCAGFMSGKADACQNDSGGPLVYPDSRNIWHLVGIVSWGDGCAQKNKPGVYTRVTAYRDWITSKTGL</sequence>
<proteinExistence type="inferred from homology"/>
<evidence type="ECO:0000256" key="12">
    <source>
        <dbReference type="SAM" id="Phobius"/>
    </source>
</evidence>
<dbReference type="InterPro" id="IPR009003">
    <property type="entry name" value="Peptidase_S1_PA"/>
</dbReference>
<reference evidence="15 16" key="1">
    <citation type="journal article" date="2020" name="Nature">
        <title>Six reference-quality genomes reveal evolution of bat adaptations.</title>
        <authorList>
            <person name="Jebb D."/>
            <person name="Huang Z."/>
            <person name="Pippel M."/>
            <person name="Hughes G.M."/>
            <person name="Lavrichenko K."/>
            <person name="Devanna P."/>
            <person name="Winkler S."/>
            <person name="Jermiin L.S."/>
            <person name="Skirmuntt E.C."/>
            <person name="Katzourakis A."/>
            <person name="Burkitt-Gray L."/>
            <person name="Ray D.A."/>
            <person name="Sullivan K.A.M."/>
            <person name="Roscito J.G."/>
            <person name="Kirilenko B.M."/>
            <person name="Davalos L.M."/>
            <person name="Corthals A.P."/>
            <person name="Power M.L."/>
            <person name="Jones G."/>
            <person name="Ransome R.D."/>
            <person name="Dechmann D.K.N."/>
            <person name="Locatelli A.G."/>
            <person name="Puechmaille S.J."/>
            <person name="Fedrigo O."/>
            <person name="Jarvis E.D."/>
            <person name="Hiller M."/>
            <person name="Vernes S.C."/>
            <person name="Myers E.W."/>
            <person name="Teeling E.C."/>
        </authorList>
    </citation>
    <scope>NUCLEOTIDE SEQUENCE [LARGE SCALE GENOMIC DNA]</scope>
    <source>
        <strain evidence="15">MMolMol1</strain>
        <tissue evidence="15">Muscle</tissue>
    </source>
</reference>
<dbReference type="SMART" id="SM00020">
    <property type="entry name" value="Tryp_SPc"/>
    <property type="match status" value="1"/>
</dbReference>
<dbReference type="OrthoDB" id="9425590at2759"/>
<dbReference type="PROSITE" id="PS50024">
    <property type="entry name" value="SEA"/>
    <property type="match status" value="1"/>
</dbReference>
<dbReference type="Pfam" id="PF01390">
    <property type="entry name" value="SEA"/>
    <property type="match status" value="1"/>
</dbReference>
<evidence type="ECO:0000259" key="13">
    <source>
        <dbReference type="PROSITE" id="PS50024"/>
    </source>
</evidence>
<evidence type="ECO:0000256" key="2">
    <source>
        <dbReference type="ARBA" id="ARBA00022670"/>
    </source>
</evidence>
<dbReference type="InterPro" id="IPR001254">
    <property type="entry name" value="Trypsin_dom"/>
</dbReference>
<evidence type="ECO:0000313" key="15">
    <source>
        <dbReference type="EMBL" id="KAF6503119.1"/>
    </source>
</evidence>
<keyword evidence="16" id="KW-1185">Reference proteome</keyword>
<dbReference type="SUPFAM" id="SSF82671">
    <property type="entry name" value="SEA domain"/>
    <property type="match status" value="1"/>
</dbReference>
<dbReference type="EC" id="3.4.21.-" evidence="10"/>
<dbReference type="GO" id="GO:0005886">
    <property type="term" value="C:plasma membrane"/>
    <property type="evidence" value="ECO:0007669"/>
    <property type="project" value="InterPro"/>
</dbReference>
<dbReference type="Proteomes" id="UP000550707">
    <property type="component" value="Unassembled WGS sequence"/>
</dbReference>
<dbReference type="AlphaFoldDB" id="A0A7J8K3B0"/>
<dbReference type="PROSITE" id="PS50240">
    <property type="entry name" value="TRYPSIN_DOM"/>
    <property type="match status" value="1"/>
</dbReference>
<evidence type="ECO:0000256" key="8">
    <source>
        <dbReference type="ARBA" id="ARBA00023136"/>
    </source>
</evidence>
<dbReference type="SUPFAM" id="SSF50494">
    <property type="entry name" value="Trypsin-like serine proteases"/>
    <property type="match status" value="1"/>
</dbReference>
<feature type="active site" description="Charge relay system" evidence="11">
    <location>
        <position position="367"/>
    </location>
</feature>
<keyword evidence="8 10" id="KW-0472">Membrane</keyword>
<dbReference type="InterPro" id="IPR001314">
    <property type="entry name" value="Peptidase_S1A"/>
</dbReference>
<evidence type="ECO:0000256" key="10">
    <source>
        <dbReference type="PIRNR" id="PIRNR037941"/>
    </source>
</evidence>
<dbReference type="PANTHER" id="PTHR24252">
    <property type="entry name" value="ACROSIN-RELATED"/>
    <property type="match status" value="1"/>
</dbReference>
<dbReference type="InterPro" id="IPR018114">
    <property type="entry name" value="TRYPSIN_HIS"/>
</dbReference>
<feature type="transmembrane region" description="Helical" evidence="12">
    <location>
        <begin position="20"/>
        <end position="41"/>
    </location>
</feature>
<keyword evidence="7 12" id="KW-1133">Transmembrane helix</keyword>
<evidence type="ECO:0000256" key="7">
    <source>
        <dbReference type="ARBA" id="ARBA00022989"/>
    </source>
</evidence>
<dbReference type="CDD" id="cd00190">
    <property type="entry name" value="Tryp_SPc"/>
    <property type="match status" value="1"/>
</dbReference>
<evidence type="ECO:0000256" key="3">
    <source>
        <dbReference type="ARBA" id="ARBA00022692"/>
    </source>
</evidence>
<keyword evidence="6" id="KW-0735">Signal-anchor</keyword>
<dbReference type="GO" id="GO:0005576">
    <property type="term" value="C:extracellular region"/>
    <property type="evidence" value="ECO:0007669"/>
    <property type="project" value="InterPro"/>
</dbReference>
<dbReference type="EMBL" id="JACASF010000001">
    <property type="protein sequence ID" value="KAF6503119.1"/>
    <property type="molecule type" value="Genomic_DNA"/>
</dbReference>